<reference evidence="2 3" key="1">
    <citation type="journal article" date="2015" name="Nature">
        <title>rRNA introns, odd ribosomes, and small enigmatic genomes across a large radiation of phyla.</title>
        <authorList>
            <person name="Brown C.T."/>
            <person name="Hug L.A."/>
            <person name="Thomas B.C."/>
            <person name="Sharon I."/>
            <person name="Castelle C.J."/>
            <person name="Singh A."/>
            <person name="Wilkins M.J."/>
            <person name="Williams K.H."/>
            <person name="Banfield J.F."/>
        </authorList>
    </citation>
    <scope>NUCLEOTIDE SEQUENCE [LARGE SCALE GENOMIC DNA]</scope>
</reference>
<keyword evidence="1" id="KW-1133">Transmembrane helix</keyword>
<gene>
    <name evidence="2" type="ORF">US24_C0017G0008</name>
</gene>
<feature type="transmembrane region" description="Helical" evidence="1">
    <location>
        <begin position="12"/>
        <end position="30"/>
    </location>
</feature>
<accession>A0A0G0I6M0</accession>
<organism evidence="2 3">
    <name type="scientific">candidate division WS6 bacterium GW2011_GWC2_36_7</name>
    <dbReference type="NCBI Taxonomy" id="1619091"/>
    <lineage>
        <taxon>Bacteria</taxon>
        <taxon>Candidatus Dojkabacteria</taxon>
    </lineage>
</organism>
<dbReference type="AlphaFoldDB" id="A0A0G0I6M0"/>
<comment type="caution">
    <text evidence="2">The sequence shown here is derived from an EMBL/GenBank/DDBJ whole genome shotgun (WGS) entry which is preliminary data.</text>
</comment>
<sequence length="347" mass="37202">MRINLSKKNKIIVIILLVLVFGGTGGYLLWRVNQDKTVAPTDSEAGCIAVGTESCRDYEGSCDESRGLKGCGSDMGPIAAGHSWCQTYRMECTSECGDGTCSSDENATSCPKDCAKCGDDICSSTESLELCPEDCSVCGDNKCTGTETATTCESDCACKALVWSSKPSGEYKPDDVTTATSSIVITNPNSTSDALTGITMQFNGTTLAQCSSSATGNCFNVGTDTTGKQKVTLNLFDEAQTVTDGTYDLSISLPGPSTSCVETATFTVAEDAVVVVVDEVPDTGLFDGVMSKIYLGSGFVFLGLMTTQFSKLGYMFNIIGERNRVVLEEKKRKREEDKRNRFERRFK</sequence>
<proteinExistence type="predicted"/>
<evidence type="ECO:0000313" key="2">
    <source>
        <dbReference type="EMBL" id="KKQ11726.1"/>
    </source>
</evidence>
<evidence type="ECO:0000256" key="1">
    <source>
        <dbReference type="SAM" id="Phobius"/>
    </source>
</evidence>
<name>A0A0G0I6M0_9BACT</name>
<keyword evidence="1" id="KW-0812">Transmembrane</keyword>
<protein>
    <submittedName>
        <fullName evidence="2">Uncharacterized protein</fullName>
    </submittedName>
</protein>
<evidence type="ECO:0000313" key="3">
    <source>
        <dbReference type="Proteomes" id="UP000034075"/>
    </source>
</evidence>
<keyword evidence="1" id="KW-0472">Membrane</keyword>
<dbReference type="Proteomes" id="UP000034075">
    <property type="component" value="Unassembled WGS sequence"/>
</dbReference>
<dbReference type="EMBL" id="LBSF01000017">
    <property type="protein sequence ID" value="KKQ11726.1"/>
    <property type="molecule type" value="Genomic_DNA"/>
</dbReference>